<evidence type="ECO:0000313" key="2">
    <source>
        <dbReference type="EMBL" id="PNY16922.1"/>
    </source>
</evidence>
<feature type="compositionally biased region" description="Basic and acidic residues" evidence="1">
    <location>
        <begin position="1"/>
        <end position="17"/>
    </location>
</feature>
<dbReference type="AlphaFoldDB" id="A0A2K3PNQ7"/>
<protein>
    <submittedName>
        <fullName evidence="2">Uncharacterized protein</fullName>
    </submittedName>
</protein>
<comment type="caution">
    <text evidence="2">The sequence shown here is derived from an EMBL/GenBank/DDBJ whole genome shotgun (WGS) entry which is preliminary data.</text>
</comment>
<evidence type="ECO:0000313" key="3">
    <source>
        <dbReference type="Proteomes" id="UP000236291"/>
    </source>
</evidence>
<dbReference type="Proteomes" id="UP000236291">
    <property type="component" value="Unassembled WGS sequence"/>
</dbReference>
<organism evidence="2 3">
    <name type="scientific">Trifolium pratense</name>
    <name type="common">Red clover</name>
    <dbReference type="NCBI Taxonomy" id="57577"/>
    <lineage>
        <taxon>Eukaryota</taxon>
        <taxon>Viridiplantae</taxon>
        <taxon>Streptophyta</taxon>
        <taxon>Embryophyta</taxon>
        <taxon>Tracheophyta</taxon>
        <taxon>Spermatophyta</taxon>
        <taxon>Magnoliopsida</taxon>
        <taxon>eudicotyledons</taxon>
        <taxon>Gunneridae</taxon>
        <taxon>Pentapetalae</taxon>
        <taxon>rosids</taxon>
        <taxon>fabids</taxon>
        <taxon>Fabales</taxon>
        <taxon>Fabaceae</taxon>
        <taxon>Papilionoideae</taxon>
        <taxon>50 kb inversion clade</taxon>
        <taxon>NPAAA clade</taxon>
        <taxon>Hologalegina</taxon>
        <taxon>IRL clade</taxon>
        <taxon>Trifolieae</taxon>
        <taxon>Trifolium</taxon>
    </lineage>
</organism>
<reference evidence="2 3" key="2">
    <citation type="journal article" date="2017" name="Front. Plant Sci.">
        <title>Gene Classification and Mining of Molecular Markers Useful in Red Clover (Trifolium pratense) Breeding.</title>
        <authorList>
            <person name="Istvanek J."/>
            <person name="Dluhosova J."/>
            <person name="Dluhos P."/>
            <person name="Patkova L."/>
            <person name="Nedelnik J."/>
            <person name="Repkova J."/>
        </authorList>
    </citation>
    <scope>NUCLEOTIDE SEQUENCE [LARGE SCALE GENOMIC DNA]</scope>
    <source>
        <strain evidence="3">cv. Tatra</strain>
        <tissue evidence="2">Young leaves</tissue>
    </source>
</reference>
<dbReference type="EMBL" id="ASHM01008923">
    <property type="protein sequence ID" value="PNY16922.1"/>
    <property type="molecule type" value="Genomic_DNA"/>
</dbReference>
<reference evidence="2 3" key="1">
    <citation type="journal article" date="2014" name="Am. J. Bot.">
        <title>Genome assembly and annotation for red clover (Trifolium pratense; Fabaceae).</title>
        <authorList>
            <person name="Istvanek J."/>
            <person name="Jaros M."/>
            <person name="Krenek A."/>
            <person name="Repkova J."/>
        </authorList>
    </citation>
    <scope>NUCLEOTIDE SEQUENCE [LARGE SCALE GENOMIC DNA]</scope>
    <source>
        <strain evidence="3">cv. Tatra</strain>
        <tissue evidence="2">Young leaves</tissue>
    </source>
</reference>
<accession>A0A2K3PNQ7</accession>
<evidence type="ECO:0000256" key="1">
    <source>
        <dbReference type="SAM" id="MobiDB-lite"/>
    </source>
</evidence>
<proteinExistence type="predicted"/>
<name>A0A2K3PNQ7_TRIPR</name>
<sequence>MSGDHIDLKLESLEAKTKSKTTNAAKPQGAEPPPSVLARDCTNCRPKKSTGSTNRGPHLEMKYAMKINKSGKIIRNKCKVMLALCIVDLKFI</sequence>
<gene>
    <name evidence="2" type="ORF">L195_g013653</name>
</gene>
<feature type="region of interest" description="Disordered" evidence="1">
    <location>
        <begin position="1"/>
        <end position="57"/>
    </location>
</feature>